<dbReference type="InterPro" id="IPR001849">
    <property type="entry name" value="PH_domain"/>
</dbReference>
<sequence length="982" mass="110796">MENIIKQGYLKRAIISDDFTVTSSKNFTNNFRQKLEPSRWYVFGVRRRQPYLEYFEKEQSSFTGSPISSYNLTACTGISYTLGNTNRNYSFCVFLDGQVLELNAPSREEMVSWCSVLERNLRRLGILDKHSRREHIYSAFPVKPKPVPAPQTSPNSISLEDVVPTRSTIFIERRWEEQKEKNPCQEMQSIEGQAHQDSQVNMDTELLGATGGVSEKSEREKYYLDDEEIHVSIDSIKLEDLLAEEEERVQDLKRKTDYKEEQNNGGQNKIEMNDKKTDSTETSDRDTSEDSDFISASFWLRNRKPTITAMPRDKSKVSAAFGQTGQSLLDSILHDEITQMLLVPMRRSYNSTENSHKQGKRMALSMCEISSSGQNCVGFAEPGLNNSLYSFGHASSEYYDINEDGQCADKFKDESEEDDSRYEMLVDKISPPLPPRENRVQQALYEATWTPIKMGKAEYKEKLADIQKERLVSSSGGNSFSTNPQSSHLSPESTEKHGQDNFYSELPLEIPQTGKFNLHNNNNDPRTIGKVVEKTDKIDLPPRLITKIPVGNPEPPPVNSIPKRANVATELVSNFLPKGTASKSMLLKNDPSFDNDGINDTTCLIPFEDEASPIPVAPPRRNKSLTLDLRSEPMSAANYNYHNKTDLISDENLNHIVGSYNLRSPEKKLGNVDDIPISPPVPPPRDIEKKTAPPSPPVPPPRDIDKKTTLPIPPLPKRNVPNSTRKIKSQEDLPSGSRNETYVATRPRSTYLSFRQQLSLSPGALVVMNLKQSQVDILKAEIATTQGLILRIPKQHFQNGLALVECFGTIWIAGWDLKKYARLFDKFHIGDQLVAIQDVQVSDLSFVQKVVKNCQSQTMEVIIRRLPHAQVYAIRRNAECENLGIKRDGGTAEILYVDPLGLAAKHGLPSKAHMVENVGTCSWMLTEINSRPLNLFFKDAEIDHLLSAVGLDISIVVQPADFIKELKKQLKKIKGYKDFLVK</sequence>
<keyword evidence="5" id="KW-1185">Reference proteome</keyword>
<dbReference type="AlphaFoldDB" id="A0AAE0VSG1"/>
<organism evidence="4 5">
    <name type="scientific">Potamilus streckersoni</name>
    <dbReference type="NCBI Taxonomy" id="2493646"/>
    <lineage>
        <taxon>Eukaryota</taxon>
        <taxon>Metazoa</taxon>
        <taxon>Spiralia</taxon>
        <taxon>Lophotrochozoa</taxon>
        <taxon>Mollusca</taxon>
        <taxon>Bivalvia</taxon>
        <taxon>Autobranchia</taxon>
        <taxon>Heteroconchia</taxon>
        <taxon>Palaeoheterodonta</taxon>
        <taxon>Unionida</taxon>
        <taxon>Unionoidea</taxon>
        <taxon>Unionidae</taxon>
        <taxon>Ambleminae</taxon>
        <taxon>Lampsilini</taxon>
        <taxon>Potamilus</taxon>
    </lineage>
</organism>
<name>A0AAE0VSG1_9BIVA</name>
<evidence type="ECO:0000313" key="5">
    <source>
        <dbReference type="Proteomes" id="UP001195483"/>
    </source>
</evidence>
<keyword evidence="1" id="KW-0677">Repeat</keyword>
<protein>
    <recommendedName>
        <fullName evidence="3">PH domain-containing protein</fullName>
    </recommendedName>
</protein>
<feature type="compositionally biased region" description="Basic and acidic residues" evidence="2">
    <location>
        <begin position="249"/>
        <end position="262"/>
    </location>
</feature>
<dbReference type="SUPFAM" id="SSF50729">
    <property type="entry name" value="PH domain-like"/>
    <property type="match status" value="1"/>
</dbReference>
<dbReference type="InterPro" id="IPR051230">
    <property type="entry name" value="APP-Binding"/>
</dbReference>
<gene>
    <name evidence="4" type="ORF">CHS0354_003614</name>
</gene>
<dbReference type="CDD" id="cd00821">
    <property type="entry name" value="PH"/>
    <property type="match status" value="1"/>
</dbReference>
<reference evidence="4" key="2">
    <citation type="journal article" date="2021" name="Genome Biol. Evol.">
        <title>Developing a high-quality reference genome for a parasitic bivalve with doubly uniparental inheritance (Bivalvia: Unionida).</title>
        <authorList>
            <person name="Smith C.H."/>
        </authorList>
    </citation>
    <scope>NUCLEOTIDE SEQUENCE</scope>
    <source>
        <strain evidence="4">CHS0354</strain>
        <tissue evidence="4">Mantle</tissue>
    </source>
</reference>
<feature type="domain" description="PH" evidence="3">
    <location>
        <begin position="4"/>
        <end position="124"/>
    </location>
</feature>
<dbReference type="GO" id="GO:0005737">
    <property type="term" value="C:cytoplasm"/>
    <property type="evidence" value="ECO:0007669"/>
    <property type="project" value="TreeGrafter"/>
</dbReference>
<reference evidence="4" key="1">
    <citation type="journal article" date="2021" name="Genome Biol. Evol.">
        <title>A High-Quality Reference Genome for a Parasitic Bivalve with Doubly Uniparental Inheritance (Bivalvia: Unionida).</title>
        <authorList>
            <person name="Smith C.H."/>
        </authorList>
    </citation>
    <scope>NUCLEOTIDE SEQUENCE</scope>
    <source>
        <strain evidence="4">CHS0354</strain>
    </source>
</reference>
<comment type="caution">
    <text evidence="4">The sequence shown here is derived from an EMBL/GenBank/DDBJ whole genome shotgun (WGS) entry which is preliminary data.</text>
</comment>
<dbReference type="InterPro" id="IPR011993">
    <property type="entry name" value="PH-like_dom_sf"/>
</dbReference>
<reference evidence="4" key="3">
    <citation type="submission" date="2023-05" db="EMBL/GenBank/DDBJ databases">
        <authorList>
            <person name="Smith C.H."/>
        </authorList>
    </citation>
    <scope>NUCLEOTIDE SEQUENCE</scope>
    <source>
        <strain evidence="4">CHS0354</strain>
        <tissue evidence="4">Mantle</tissue>
    </source>
</reference>
<dbReference type="EMBL" id="JAEAOA010000285">
    <property type="protein sequence ID" value="KAK3587477.1"/>
    <property type="molecule type" value="Genomic_DNA"/>
</dbReference>
<evidence type="ECO:0000256" key="2">
    <source>
        <dbReference type="SAM" id="MobiDB-lite"/>
    </source>
</evidence>
<accession>A0AAE0VSG1</accession>
<dbReference type="PANTHER" id="PTHR12345:SF11">
    <property type="entry name" value="FI13065P"/>
    <property type="match status" value="1"/>
</dbReference>
<feature type="region of interest" description="Disordered" evidence="2">
    <location>
        <begin position="473"/>
        <end position="499"/>
    </location>
</feature>
<dbReference type="GO" id="GO:0005886">
    <property type="term" value="C:plasma membrane"/>
    <property type="evidence" value="ECO:0007669"/>
    <property type="project" value="TreeGrafter"/>
</dbReference>
<evidence type="ECO:0000259" key="3">
    <source>
        <dbReference type="SMART" id="SM00233"/>
    </source>
</evidence>
<evidence type="ECO:0000313" key="4">
    <source>
        <dbReference type="EMBL" id="KAK3587477.1"/>
    </source>
</evidence>
<dbReference type="Gene3D" id="2.30.29.30">
    <property type="entry name" value="Pleckstrin-homology domain (PH domain)/Phosphotyrosine-binding domain (PTB)"/>
    <property type="match status" value="1"/>
</dbReference>
<dbReference type="PANTHER" id="PTHR12345">
    <property type="entry name" value="SYNTENIN RELATED"/>
    <property type="match status" value="1"/>
</dbReference>
<feature type="region of interest" description="Disordered" evidence="2">
    <location>
        <begin position="665"/>
        <end position="740"/>
    </location>
</feature>
<evidence type="ECO:0000256" key="1">
    <source>
        <dbReference type="ARBA" id="ARBA00022737"/>
    </source>
</evidence>
<dbReference type="Proteomes" id="UP001195483">
    <property type="component" value="Unassembled WGS sequence"/>
</dbReference>
<feature type="region of interest" description="Disordered" evidence="2">
    <location>
        <begin position="249"/>
        <end position="289"/>
    </location>
</feature>
<dbReference type="Pfam" id="PF00169">
    <property type="entry name" value="PH"/>
    <property type="match status" value="1"/>
</dbReference>
<dbReference type="SMART" id="SM00233">
    <property type="entry name" value="PH"/>
    <property type="match status" value="1"/>
</dbReference>
<feature type="compositionally biased region" description="Polar residues" evidence="2">
    <location>
        <begin position="473"/>
        <end position="492"/>
    </location>
</feature>
<feature type="compositionally biased region" description="Basic and acidic residues" evidence="2">
    <location>
        <begin position="271"/>
        <end position="288"/>
    </location>
</feature>
<proteinExistence type="predicted"/>